<dbReference type="EMBL" id="CP097510">
    <property type="protein sequence ID" value="URE25259.1"/>
    <property type="molecule type" value="Genomic_DNA"/>
</dbReference>
<dbReference type="OrthoDB" id="1366754at2759"/>
<proteinExistence type="predicted"/>
<sequence length="87" mass="9762">MISGFTSDLNVLANHPAAFGLWPFKPSCHHRYARHGDHIDFVKRTASGLNESCSCDSCTLVLSREGKRIQLLEMSGYEQAHTMKKLL</sequence>
<reference evidence="1" key="1">
    <citation type="submission" date="2022-05" db="EMBL/GenBank/DDBJ databases">
        <title>The Musa troglodytarum L. genome provides insights into the mechanism of non-climacteric behaviour and enrichment of carotenoids.</title>
        <authorList>
            <person name="Wang J."/>
        </authorList>
    </citation>
    <scope>NUCLEOTIDE SEQUENCE</scope>
    <source>
        <tissue evidence="1">Leaf</tissue>
    </source>
</reference>
<gene>
    <name evidence="1" type="ORF">MUK42_07071</name>
</gene>
<keyword evidence="2" id="KW-1185">Reference proteome</keyword>
<organism evidence="1 2">
    <name type="scientific">Musa troglodytarum</name>
    <name type="common">fe'i banana</name>
    <dbReference type="NCBI Taxonomy" id="320322"/>
    <lineage>
        <taxon>Eukaryota</taxon>
        <taxon>Viridiplantae</taxon>
        <taxon>Streptophyta</taxon>
        <taxon>Embryophyta</taxon>
        <taxon>Tracheophyta</taxon>
        <taxon>Spermatophyta</taxon>
        <taxon>Magnoliopsida</taxon>
        <taxon>Liliopsida</taxon>
        <taxon>Zingiberales</taxon>
        <taxon>Musaceae</taxon>
        <taxon>Musa</taxon>
    </lineage>
</organism>
<evidence type="ECO:0000313" key="1">
    <source>
        <dbReference type="EMBL" id="URE25259.1"/>
    </source>
</evidence>
<dbReference type="AlphaFoldDB" id="A0A9E7H0J3"/>
<protein>
    <submittedName>
        <fullName evidence="1">Membrane attack complex component perforin complement C9</fullName>
    </submittedName>
</protein>
<accession>A0A9E7H0J3</accession>
<dbReference type="Proteomes" id="UP001055439">
    <property type="component" value="Chromosome 8"/>
</dbReference>
<name>A0A9E7H0J3_9LILI</name>
<evidence type="ECO:0000313" key="2">
    <source>
        <dbReference type="Proteomes" id="UP001055439"/>
    </source>
</evidence>